<evidence type="ECO:0000313" key="8">
    <source>
        <dbReference type="WBParaSite" id="HNAJ_0001017501-mRNA-1"/>
    </source>
</evidence>
<dbReference type="GO" id="GO:0006508">
    <property type="term" value="P:proteolysis"/>
    <property type="evidence" value="ECO:0007669"/>
    <property type="project" value="UniProtKB-KW"/>
</dbReference>
<evidence type="ECO:0000256" key="2">
    <source>
        <dbReference type="ARBA" id="ARBA00022670"/>
    </source>
</evidence>
<comment type="similarity">
    <text evidence="1">Belongs to the peptidase S28 family.</text>
</comment>
<reference evidence="8" key="1">
    <citation type="submission" date="2017-02" db="UniProtKB">
        <authorList>
            <consortium name="WormBaseParasite"/>
        </authorList>
    </citation>
    <scope>IDENTIFICATION</scope>
</reference>
<keyword evidence="7" id="KW-1185">Reference proteome</keyword>
<keyword evidence="4" id="KW-0378">Hydrolase</keyword>
<evidence type="ECO:0000256" key="3">
    <source>
        <dbReference type="ARBA" id="ARBA00022729"/>
    </source>
</evidence>
<dbReference type="InterPro" id="IPR029058">
    <property type="entry name" value="AB_hydrolase_fold"/>
</dbReference>
<dbReference type="PANTHER" id="PTHR11010:SF107">
    <property type="entry name" value="DIPEPTIDYL PEPTIDASE 2"/>
    <property type="match status" value="1"/>
</dbReference>
<gene>
    <name evidence="6" type="ORF">HNAJ_LOCUS10170</name>
</gene>
<reference evidence="6 7" key="2">
    <citation type="submission" date="2018-11" db="EMBL/GenBank/DDBJ databases">
        <authorList>
            <consortium name="Pathogen Informatics"/>
        </authorList>
    </citation>
    <scope>NUCLEOTIDE SEQUENCE [LARGE SCALE GENOMIC DNA]</scope>
</reference>
<organism evidence="8">
    <name type="scientific">Rodentolepis nana</name>
    <name type="common">Dwarf tapeworm</name>
    <name type="synonym">Hymenolepis nana</name>
    <dbReference type="NCBI Taxonomy" id="102285"/>
    <lineage>
        <taxon>Eukaryota</taxon>
        <taxon>Metazoa</taxon>
        <taxon>Spiralia</taxon>
        <taxon>Lophotrochozoa</taxon>
        <taxon>Platyhelminthes</taxon>
        <taxon>Cestoda</taxon>
        <taxon>Eucestoda</taxon>
        <taxon>Cyclophyllidea</taxon>
        <taxon>Hymenolepididae</taxon>
        <taxon>Rodentolepis</taxon>
    </lineage>
</organism>
<dbReference type="InterPro" id="IPR008758">
    <property type="entry name" value="Peptidase_S28"/>
</dbReference>
<evidence type="ECO:0000256" key="5">
    <source>
        <dbReference type="ARBA" id="ARBA00023180"/>
    </source>
</evidence>
<dbReference type="PANTHER" id="PTHR11010">
    <property type="entry name" value="PROTEASE S28 PRO-X CARBOXYPEPTIDASE-RELATED"/>
    <property type="match status" value="1"/>
</dbReference>
<proteinExistence type="inferred from homology"/>
<dbReference type="Proteomes" id="UP000278807">
    <property type="component" value="Unassembled WGS sequence"/>
</dbReference>
<dbReference type="InterPro" id="IPR042269">
    <property type="entry name" value="Ser_carbopepase_S28_SKS"/>
</dbReference>
<name>A0A0R3TRG3_RODNA</name>
<keyword evidence="2" id="KW-0645">Protease</keyword>
<dbReference type="Pfam" id="PF05577">
    <property type="entry name" value="Peptidase_S28"/>
    <property type="match status" value="2"/>
</dbReference>
<dbReference type="SUPFAM" id="SSF53474">
    <property type="entry name" value="alpha/beta-Hydrolases"/>
    <property type="match status" value="2"/>
</dbReference>
<keyword evidence="3" id="KW-0732">Signal</keyword>
<dbReference type="AlphaFoldDB" id="A0A0R3TRG3"/>
<protein>
    <submittedName>
        <fullName evidence="8">Lysosomal Pro-X carboxypeptidase</fullName>
    </submittedName>
</protein>
<sequence>MLLIYFLLFAGAFCQIPPPWPPKVGTYDQKISHFDFVFHPLTFKQRFVYEDKHYKPGGPVFFYCGNEGDIMSFWNNTGFMFDIAPMFNALIVFVEHRYYGVSLPFGEHSFVQPQIGFLSVEEALADYAEIIPVLKTEFNASSSPVIAFGGSYGGMLAAYMRLRYPHIVEGAIAASSPFKWVTGEEGLHPFFESIKEVYFAANESCIPVIQAAYSEILTRSQQGSSGLNNITKELQLCTPLESMTDLDWMLRWSRNAFVLMSMMDYPYASSFMSNLPANPVNVSCAKAIEFGIQNPVAGLREAVGVLYERTSESCFDFKKQYIDCADITGCGLGNEATAWDFQACTEIHLYDPSNATSNDLFPSLPKTLEDVNAHCFEKFVWKMTSNIAFSNGNLDPWMKGGVLKDVSKSVIALQISGGAHHLDLRGANPADPPSVKIARQAEVEAISSWLAAYEANRYDHLST</sequence>
<evidence type="ECO:0000313" key="6">
    <source>
        <dbReference type="EMBL" id="VDO07347.1"/>
    </source>
</evidence>
<dbReference type="GO" id="GO:0008239">
    <property type="term" value="F:dipeptidyl-peptidase activity"/>
    <property type="evidence" value="ECO:0007669"/>
    <property type="project" value="TreeGrafter"/>
</dbReference>
<dbReference type="GO" id="GO:0070008">
    <property type="term" value="F:serine-type exopeptidase activity"/>
    <property type="evidence" value="ECO:0007669"/>
    <property type="project" value="InterPro"/>
</dbReference>
<dbReference type="OrthoDB" id="2130629at2759"/>
<dbReference type="Gene3D" id="3.40.50.1820">
    <property type="entry name" value="alpha/beta hydrolase"/>
    <property type="match status" value="1"/>
</dbReference>
<dbReference type="WBParaSite" id="HNAJ_0001017501-mRNA-1">
    <property type="protein sequence ID" value="HNAJ_0001017501-mRNA-1"/>
    <property type="gene ID" value="HNAJ_0001017501"/>
</dbReference>
<accession>A0A0R3TRG3</accession>
<dbReference type="EMBL" id="UZAE01012910">
    <property type="protein sequence ID" value="VDO07347.1"/>
    <property type="molecule type" value="Genomic_DNA"/>
</dbReference>
<dbReference type="STRING" id="102285.A0A0R3TRG3"/>
<evidence type="ECO:0000313" key="7">
    <source>
        <dbReference type="Proteomes" id="UP000278807"/>
    </source>
</evidence>
<evidence type="ECO:0000256" key="4">
    <source>
        <dbReference type="ARBA" id="ARBA00022801"/>
    </source>
</evidence>
<keyword evidence="5" id="KW-0325">Glycoprotein</keyword>
<dbReference type="Gene3D" id="1.20.120.980">
    <property type="entry name" value="Serine carboxypeptidase S28, SKS domain"/>
    <property type="match status" value="1"/>
</dbReference>
<evidence type="ECO:0000256" key="1">
    <source>
        <dbReference type="ARBA" id="ARBA00011079"/>
    </source>
</evidence>